<evidence type="ECO:0000313" key="2">
    <source>
        <dbReference type="Proteomes" id="UP000298517"/>
    </source>
</evidence>
<comment type="caution">
    <text evidence="1">The sequence shown here is derived from an EMBL/GenBank/DDBJ whole genome shotgun (WGS) entry which is preliminary data.</text>
</comment>
<dbReference type="RefSeq" id="WP_134247868.1">
    <property type="nucleotide sequence ID" value="NZ_SNQI01000002.1"/>
</dbReference>
<accession>A0A4Y8AUI7</accession>
<dbReference type="EMBL" id="SNQI01000002">
    <property type="protein sequence ID" value="TEW75498.1"/>
    <property type="molecule type" value="Genomic_DNA"/>
</dbReference>
<reference evidence="1 2" key="1">
    <citation type="journal article" date="2011" name="J. Microbiol.">
        <title>Gramella jeungdoensis sp. nov., isolated from a solar saltern in Korea.</title>
        <authorList>
            <person name="Joung Y."/>
            <person name="Kim H."/>
            <person name="Jang T."/>
            <person name="Ahn T.S."/>
            <person name="Joh K."/>
        </authorList>
    </citation>
    <scope>NUCLEOTIDE SEQUENCE [LARGE SCALE GENOMIC DNA]</scope>
    <source>
        <strain evidence="1 2">KCTC 23123</strain>
    </source>
</reference>
<evidence type="ECO:0008006" key="3">
    <source>
        <dbReference type="Google" id="ProtNLM"/>
    </source>
</evidence>
<protein>
    <recommendedName>
        <fullName evidence="3">Outer membrane protein beta-barrel domain-containing protein</fullName>
    </recommendedName>
</protein>
<dbReference type="AlphaFoldDB" id="A0A4Y8AUI7"/>
<keyword evidence="2" id="KW-1185">Reference proteome</keyword>
<evidence type="ECO:0000313" key="1">
    <source>
        <dbReference type="EMBL" id="TEW75498.1"/>
    </source>
</evidence>
<gene>
    <name evidence="1" type="ORF">E2488_08300</name>
</gene>
<name>A0A4Y8AUI7_9FLAO</name>
<sequence>MKKISIFLLFIFCTYTYAQDKKDINPLRIGLKIGTPNIIGGNLEYVTPLLNNRIAIFADYSGFTLKEDASKVNLKYFEAGTNIYFKETGKGLYASLSYGTLNLDGNYSDAETKNGTLYEGEAEGSIEVSTLNAKIGAKLGNKFYFRIEAGYGFGDIPQQIEITGTEKNTGTTKTDYVEIPDDIPGIDENGYLVFNIGFGIAL</sequence>
<dbReference type="Proteomes" id="UP000298517">
    <property type="component" value="Unassembled WGS sequence"/>
</dbReference>
<dbReference type="OrthoDB" id="1440186at2"/>
<proteinExistence type="predicted"/>
<organism evidence="1 2">
    <name type="scientific">Gramella jeungdoensis</name>
    <dbReference type="NCBI Taxonomy" id="708091"/>
    <lineage>
        <taxon>Bacteria</taxon>
        <taxon>Pseudomonadati</taxon>
        <taxon>Bacteroidota</taxon>
        <taxon>Flavobacteriia</taxon>
        <taxon>Flavobacteriales</taxon>
        <taxon>Flavobacteriaceae</taxon>
        <taxon>Christiangramia</taxon>
    </lineage>
</organism>